<dbReference type="Pfam" id="PF07690">
    <property type="entry name" value="MFS_1"/>
    <property type="match status" value="1"/>
</dbReference>
<keyword evidence="5 6" id="KW-0472">Membrane</keyword>
<accession>A0ABV3E906</accession>
<evidence type="ECO:0000259" key="7">
    <source>
        <dbReference type="PROSITE" id="PS50850"/>
    </source>
</evidence>
<evidence type="ECO:0000313" key="9">
    <source>
        <dbReference type="Proteomes" id="UP001551582"/>
    </source>
</evidence>
<evidence type="ECO:0000256" key="1">
    <source>
        <dbReference type="ARBA" id="ARBA00004651"/>
    </source>
</evidence>
<feature type="transmembrane region" description="Helical" evidence="6">
    <location>
        <begin position="179"/>
        <end position="200"/>
    </location>
</feature>
<keyword evidence="3 6" id="KW-0812">Transmembrane</keyword>
<dbReference type="PANTHER" id="PTHR43385:SF1">
    <property type="entry name" value="RIBOFLAVIN TRANSPORTER RIBJ"/>
    <property type="match status" value="1"/>
</dbReference>
<evidence type="ECO:0000256" key="2">
    <source>
        <dbReference type="ARBA" id="ARBA00022448"/>
    </source>
</evidence>
<feature type="transmembrane region" description="Helical" evidence="6">
    <location>
        <begin position="351"/>
        <end position="374"/>
    </location>
</feature>
<feature type="transmembrane region" description="Helical" evidence="6">
    <location>
        <begin position="380"/>
        <end position="401"/>
    </location>
</feature>
<feature type="transmembrane region" description="Helical" evidence="6">
    <location>
        <begin position="293"/>
        <end position="310"/>
    </location>
</feature>
<sequence>MTDLNTPERGAATGTGDRSRPRAALLALCATQITSWGIVYYAFPVLNPQITAHTGWPTGATTAAFSAALLVSALAGIRVGHIIDHRGPRTLMTVGSVLGVLSILIVAAAPNLPVFVAGWLLAGLSMAATFYQPAFAALTRWWAPDHIRALTIVTLAGGLASTIFAPVTAALANHLSWRATYAVLALILAVVTIPAHALALNAPWPKAPPAPAHVTGGADTVARSRPFWMLAAALTLSAFAVSAVVVALVPLLRERGFTTTEAAWALGLGGAGQTLGRTLYATIARRTGATARTTALIALGALTTAALALVPGPYALLVALSVAAGTVRGNLTLVQATAITDRWGTTHYGRLSGLLAAPTTAASALAPFVGAALAASLGGYPHLFGVLALIAGLAALVTFGAEPRRRRPLHRKNSTGPRRRELLQALGIFQRATPDQLWKLTRPDNQHDKLVRDTLLDLEDHAGVCVSAADDGHQRSDARAGREGVAAIVRQGCRADAGAQYGLAEQCLRR</sequence>
<keyword evidence="2" id="KW-0813">Transport</keyword>
<gene>
    <name evidence="8" type="ORF">AB0D65_22325</name>
</gene>
<dbReference type="InterPro" id="IPR011701">
    <property type="entry name" value="MFS"/>
</dbReference>
<feature type="transmembrane region" description="Helical" evidence="6">
    <location>
        <begin position="227"/>
        <end position="250"/>
    </location>
</feature>
<evidence type="ECO:0000256" key="3">
    <source>
        <dbReference type="ARBA" id="ARBA00022692"/>
    </source>
</evidence>
<keyword evidence="4 6" id="KW-1133">Transmembrane helix</keyword>
<dbReference type="Gene3D" id="1.20.1250.20">
    <property type="entry name" value="MFS general substrate transporter like domains"/>
    <property type="match status" value="2"/>
</dbReference>
<dbReference type="Proteomes" id="UP001551582">
    <property type="component" value="Unassembled WGS sequence"/>
</dbReference>
<evidence type="ECO:0000313" key="8">
    <source>
        <dbReference type="EMBL" id="MEU9353626.1"/>
    </source>
</evidence>
<dbReference type="InterPro" id="IPR052983">
    <property type="entry name" value="MFS_Riboflavin_Transporter"/>
</dbReference>
<comment type="subcellular location">
    <subcellularLocation>
        <location evidence="1">Cell membrane</location>
        <topology evidence="1">Multi-pass membrane protein</topology>
    </subcellularLocation>
</comment>
<evidence type="ECO:0000256" key="5">
    <source>
        <dbReference type="ARBA" id="ARBA00023136"/>
    </source>
</evidence>
<dbReference type="EMBL" id="JBEZLS010000015">
    <property type="protein sequence ID" value="MEU9353626.1"/>
    <property type="molecule type" value="Genomic_DNA"/>
</dbReference>
<evidence type="ECO:0000256" key="4">
    <source>
        <dbReference type="ARBA" id="ARBA00022989"/>
    </source>
</evidence>
<name>A0ABV3E906_9ACTN</name>
<dbReference type="PROSITE" id="PS50850">
    <property type="entry name" value="MFS"/>
    <property type="match status" value="1"/>
</dbReference>
<reference evidence="8 9" key="1">
    <citation type="submission" date="2024-06" db="EMBL/GenBank/DDBJ databases">
        <title>The Natural Products Discovery Center: Release of the First 8490 Sequenced Strains for Exploring Actinobacteria Biosynthetic Diversity.</title>
        <authorList>
            <person name="Kalkreuter E."/>
            <person name="Kautsar S.A."/>
            <person name="Yang D."/>
            <person name="Bader C.D."/>
            <person name="Teijaro C.N."/>
            <person name="Fluegel L."/>
            <person name="Davis C.M."/>
            <person name="Simpson J.R."/>
            <person name="Lauterbach L."/>
            <person name="Steele A.D."/>
            <person name="Gui C."/>
            <person name="Meng S."/>
            <person name="Li G."/>
            <person name="Viehrig K."/>
            <person name="Ye F."/>
            <person name="Su P."/>
            <person name="Kiefer A.F."/>
            <person name="Nichols A."/>
            <person name="Cepeda A.J."/>
            <person name="Yan W."/>
            <person name="Fan B."/>
            <person name="Jiang Y."/>
            <person name="Adhikari A."/>
            <person name="Zheng C.-J."/>
            <person name="Schuster L."/>
            <person name="Cowan T.M."/>
            <person name="Smanski M.J."/>
            <person name="Chevrette M.G."/>
            <person name="De Carvalho L.P.S."/>
            <person name="Shen B."/>
        </authorList>
    </citation>
    <scope>NUCLEOTIDE SEQUENCE [LARGE SCALE GENOMIC DNA]</scope>
    <source>
        <strain evidence="8 9">NPDC048274</strain>
    </source>
</reference>
<dbReference type="CDD" id="cd17355">
    <property type="entry name" value="MFS_YcxA_like"/>
    <property type="match status" value="1"/>
</dbReference>
<comment type="caution">
    <text evidence="8">The sequence shown here is derived from an EMBL/GenBank/DDBJ whole genome shotgun (WGS) entry which is preliminary data.</text>
</comment>
<dbReference type="SUPFAM" id="SSF103473">
    <property type="entry name" value="MFS general substrate transporter"/>
    <property type="match status" value="1"/>
</dbReference>
<dbReference type="RefSeq" id="WP_359983625.1">
    <property type="nucleotide sequence ID" value="NZ_JBEZLS010000015.1"/>
</dbReference>
<feature type="transmembrane region" description="Helical" evidence="6">
    <location>
        <begin position="150"/>
        <end position="173"/>
    </location>
</feature>
<organism evidence="8 9">
    <name type="scientific">Streptomyces griseoloalbus</name>
    <dbReference type="NCBI Taxonomy" id="67303"/>
    <lineage>
        <taxon>Bacteria</taxon>
        <taxon>Bacillati</taxon>
        <taxon>Actinomycetota</taxon>
        <taxon>Actinomycetes</taxon>
        <taxon>Kitasatosporales</taxon>
        <taxon>Streptomycetaceae</taxon>
        <taxon>Streptomyces</taxon>
    </lineage>
</organism>
<evidence type="ECO:0000256" key="6">
    <source>
        <dbReference type="SAM" id="Phobius"/>
    </source>
</evidence>
<dbReference type="InterPro" id="IPR036259">
    <property type="entry name" value="MFS_trans_sf"/>
</dbReference>
<feature type="transmembrane region" description="Helical" evidence="6">
    <location>
        <begin position="91"/>
        <end position="110"/>
    </location>
</feature>
<dbReference type="PANTHER" id="PTHR43385">
    <property type="entry name" value="RIBOFLAVIN TRANSPORTER RIBJ"/>
    <property type="match status" value="1"/>
</dbReference>
<protein>
    <submittedName>
        <fullName evidence="8">MFS transporter</fullName>
    </submittedName>
</protein>
<feature type="transmembrane region" description="Helical" evidence="6">
    <location>
        <begin position="316"/>
        <end position="339"/>
    </location>
</feature>
<feature type="transmembrane region" description="Helical" evidence="6">
    <location>
        <begin position="55"/>
        <end position="79"/>
    </location>
</feature>
<feature type="domain" description="Major facilitator superfamily (MFS) profile" evidence="7">
    <location>
        <begin position="23"/>
        <end position="406"/>
    </location>
</feature>
<dbReference type="InterPro" id="IPR020846">
    <property type="entry name" value="MFS_dom"/>
</dbReference>
<feature type="transmembrane region" description="Helical" evidence="6">
    <location>
        <begin position="23"/>
        <end position="43"/>
    </location>
</feature>
<keyword evidence="9" id="KW-1185">Reference proteome</keyword>
<proteinExistence type="predicted"/>